<evidence type="ECO:0000313" key="10">
    <source>
        <dbReference type="EMBL" id="KAF0461557.1"/>
    </source>
</evidence>
<feature type="domain" description="ABC transporter" evidence="9">
    <location>
        <begin position="78"/>
        <end position="317"/>
    </location>
</feature>
<dbReference type="AlphaFoldDB" id="A0A8H4A8Z1"/>
<dbReference type="InterPro" id="IPR003593">
    <property type="entry name" value="AAA+_ATPase"/>
</dbReference>
<gene>
    <name evidence="10" type="ORF">F8M41_000406</name>
</gene>
<keyword evidence="2" id="KW-0813">Transport</keyword>
<evidence type="ECO:0000256" key="3">
    <source>
        <dbReference type="ARBA" id="ARBA00022692"/>
    </source>
</evidence>
<dbReference type="InterPro" id="IPR027417">
    <property type="entry name" value="P-loop_NTPase"/>
</dbReference>
<name>A0A8H4A8Z1_GIGMA</name>
<dbReference type="InterPro" id="IPR043926">
    <property type="entry name" value="ABCG_dom"/>
</dbReference>
<keyword evidence="4" id="KW-0547">Nucleotide-binding</keyword>
<dbReference type="Pfam" id="PF01061">
    <property type="entry name" value="ABC2_membrane"/>
    <property type="match status" value="1"/>
</dbReference>
<dbReference type="PROSITE" id="PS00211">
    <property type="entry name" value="ABC_TRANSPORTER_1"/>
    <property type="match status" value="1"/>
</dbReference>
<dbReference type="GO" id="GO:0016887">
    <property type="term" value="F:ATP hydrolysis activity"/>
    <property type="evidence" value="ECO:0007669"/>
    <property type="project" value="InterPro"/>
</dbReference>
<feature type="transmembrane region" description="Helical" evidence="8">
    <location>
        <begin position="548"/>
        <end position="565"/>
    </location>
</feature>
<sequence>MDNAFIKSIQDKKIKDSNSITFEDDKNNEAQLVFDEKSIKRTEFVRNNAHVSRKHPIYIEFYGVNYSIPIPRKKVRGIKTDEEIGKNPRQTIIQDIHGFARPGEILAILGPSGCGKTTLLNALSGRLSTKDVEGTIKMNGYQSTKDLKRFIAYCTQEDIFFPHLTVRETLTYTSRLRLPREVPISAKLEQVENVIQALNLSKCSNTKIGDIKVRGISGGEKKRVSIANELLTDPSVILLDEPTSGLDSSLALELVQTLKEFAVKQKKTIIMVIHQPSSQVFELFDRLLVMADGHVVYFGDGENIVDYLANEGFVCRPNFNPADYMLEILNDSTIKQKLITAYKQNMQSDSSGKLVVEKYYKSSTNPDDSIILESSKYKWEATFFQQLMILTERSFKQRSKVILSKLNFTQVLCIAILTSLIWFQLPYTEANLMDRCGLIFFTTSFWAFFPSLNTISAFPLDFNVLRKERQSRSYRLLAYFLSKQIAELPLIIIFPIYYILIVYWTTGLVPSASSFFAYMATAILATLTSQSFGYLIGATFMDIQAATMANAVIMLGSLVLGGFYAQNLPFGLSWLKYLSFMFYSYSITMEIQFNSPYAKFQCSNISQTNEYSQCLYPPNGSSDGYIQGVTVLEHLKLNVLPWYANLLILIGLSLIIRSLAYFSLRRNSNKR</sequence>
<dbReference type="PANTHER" id="PTHR48041:SF139">
    <property type="entry name" value="PROTEIN SCARLET"/>
    <property type="match status" value="1"/>
</dbReference>
<dbReference type="InterPro" id="IPR003439">
    <property type="entry name" value="ABC_transporter-like_ATP-bd"/>
</dbReference>
<accession>A0A8H4A8Z1</accession>
<reference evidence="10 11" key="1">
    <citation type="journal article" date="2019" name="Environ. Microbiol.">
        <title>At the nexus of three kingdoms: the genome of the mycorrhizal fungus Gigaspora margarita provides insights into plant, endobacterial and fungal interactions.</title>
        <authorList>
            <person name="Venice F."/>
            <person name="Ghignone S."/>
            <person name="Salvioli di Fossalunga A."/>
            <person name="Amselem J."/>
            <person name="Novero M."/>
            <person name="Xianan X."/>
            <person name="Sedzielewska Toro K."/>
            <person name="Morin E."/>
            <person name="Lipzen A."/>
            <person name="Grigoriev I.V."/>
            <person name="Henrissat B."/>
            <person name="Martin F.M."/>
            <person name="Bonfante P."/>
        </authorList>
    </citation>
    <scope>NUCLEOTIDE SEQUENCE [LARGE SCALE GENOMIC DNA]</scope>
    <source>
        <strain evidence="10 11">BEG34</strain>
    </source>
</reference>
<evidence type="ECO:0000256" key="4">
    <source>
        <dbReference type="ARBA" id="ARBA00022741"/>
    </source>
</evidence>
<evidence type="ECO:0000256" key="1">
    <source>
        <dbReference type="ARBA" id="ARBA00004141"/>
    </source>
</evidence>
<evidence type="ECO:0000256" key="7">
    <source>
        <dbReference type="ARBA" id="ARBA00023136"/>
    </source>
</evidence>
<keyword evidence="6 8" id="KW-1133">Transmembrane helix</keyword>
<dbReference type="GO" id="GO:0140359">
    <property type="term" value="F:ABC-type transporter activity"/>
    <property type="evidence" value="ECO:0007669"/>
    <property type="project" value="InterPro"/>
</dbReference>
<dbReference type="Proteomes" id="UP000439903">
    <property type="component" value="Unassembled WGS sequence"/>
</dbReference>
<evidence type="ECO:0000259" key="9">
    <source>
        <dbReference type="PROSITE" id="PS50893"/>
    </source>
</evidence>
<dbReference type="GO" id="GO:0016020">
    <property type="term" value="C:membrane"/>
    <property type="evidence" value="ECO:0007669"/>
    <property type="project" value="UniProtKB-SubCell"/>
</dbReference>
<dbReference type="PANTHER" id="PTHR48041">
    <property type="entry name" value="ABC TRANSPORTER G FAMILY MEMBER 28"/>
    <property type="match status" value="1"/>
</dbReference>
<feature type="transmembrane region" description="Helical" evidence="8">
    <location>
        <begin position="642"/>
        <end position="664"/>
    </location>
</feature>
<feature type="transmembrane region" description="Helical" evidence="8">
    <location>
        <begin position="445"/>
        <end position="465"/>
    </location>
</feature>
<keyword evidence="3 8" id="KW-0812">Transmembrane</keyword>
<dbReference type="Pfam" id="PF00005">
    <property type="entry name" value="ABC_tran"/>
    <property type="match status" value="1"/>
</dbReference>
<proteinExistence type="predicted"/>
<dbReference type="OrthoDB" id="245989at2759"/>
<comment type="caution">
    <text evidence="10">The sequence shown here is derived from an EMBL/GenBank/DDBJ whole genome shotgun (WGS) entry which is preliminary data.</text>
</comment>
<dbReference type="GO" id="GO:0005524">
    <property type="term" value="F:ATP binding"/>
    <property type="evidence" value="ECO:0007669"/>
    <property type="project" value="UniProtKB-KW"/>
</dbReference>
<dbReference type="Pfam" id="PF19055">
    <property type="entry name" value="ABC2_membrane_7"/>
    <property type="match status" value="1"/>
</dbReference>
<keyword evidence="11" id="KW-1185">Reference proteome</keyword>
<protein>
    <submittedName>
        <fullName evidence="10">P-loop containing nucleoside triphosphate hydrolase protein</fullName>
    </submittedName>
</protein>
<dbReference type="InterPro" id="IPR050352">
    <property type="entry name" value="ABCG_transporters"/>
</dbReference>
<dbReference type="EMBL" id="WTPW01001025">
    <property type="protein sequence ID" value="KAF0461557.1"/>
    <property type="molecule type" value="Genomic_DNA"/>
</dbReference>
<feature type="transmembrane region" description="Helical" evidence="8">
    <location>
        <begin position="406"/>
        <end position="425"/>
    </location>
</feature>
<dbReference type="InterPro" id="IPR017871">
    <property type="entry name" value="ABC_transporter-like_CS"/>
</dbReference>
<comment type="subcellular location">
    <subcellularLocation>
        <location evidence="1">Membrane</location>
        <topology evidence="1">Multi-pass membrane protein</topology>
    </subcellularLocation>
</comment>
<keyword evidence="5" id="KW-0067">ATP-binding</keyword>
<dbReference type="SUPFAM" id="SSF52540">
    <property type="entry name" value="P-loop containing nucleoside triphosphate hydrolases"/>
    <property type="match status" value="1"/>
</dbReference>
<dbReference type="CDD" id="cd03213">
    <property type="entry name" value="ABCG_EPDR"/>
    <property type="match status" value="1"/>
</dbReference>
<keyword evidence="7 8" id="KW-0472">Membrane</keyword>
<keyword evidence="10" id="KW-0378">Hydrolase</keyword>
<feature type="transmembrane region" description="Helical" evidence="8">
    <location>
        <begin position="485"/>
        <end position="504"/>
    </location>
</feature>
<dbReference type="PROSITE" id="PS50893">
    <property type="entry name" value="ABC_TRANSPORTER_2"/>
    <property type="match status" value="1"/>
</dbReference>
<evidence type="ECO:0000313" key="11">
    <source>
        <dbReference type="Proteomes" id="UP000439903"/>
    </source>
</evidence>
<organism evidence="10 11">
    <name type="scientific">Gigaspora margarita</name>
    <dbReference type="NCBI Taxonomy" id="4874"/>
    <lineage>
        <taxon>Eukaryota</taxon>
        <taxon>Fungi</taxon>
        <taxon>Fungi incertae sedis</taxon>
        <taxon>Mucoromycota</taxon>
        <taxon>Glomeromycotina</taxon>
        <taxon>Glomeromycetes</taxon>
        <taxon>Diversisporales</taxon>
        <taxon>Gigasporaceae</taxon>
        <taxon>Gigaspora</taxon>
    </lineage>
</organism>
<dbReference type="InterPro" id="IPR013525">
    <property type="entry name" value="ABC2_TM"/>
</dbReference>
<dbReference type="SMART" id="SM00382">
    <property type="entry name" value="AAA"/>
    <property type="match status" value="1"/>
</dbReference>
<dbReference type="Gene3D" id="3.40.50.300">
    <property type="entry name" value="P-loop containing nucleotide triphosphate hydrolases"/>
    <property type="match status" value="1"/>
</dbReference>
<feature type="transmembrane region" description="Helical" evidence="8">
    <location>
        <begin position="516"/>
        <end position="536"/>
    </location>
</feature>
<evidence type="ECO:0000256" key="6">
    <source>
        <dbReference type="ARBA" id="ARBA00022989"/>
    </source>
</evidence>
<evidence type="ECO:0000256" key="8">
    <source>
        <dbReference type="SAM" id="Phobius"/>
    </source>
</evidence>
<evidence type="ECO:0000256" key="5">
    <source>
        <dbReference type="ARBA" id="ARBA00022840"/>
    </source>
</evidence>
<evidence type="ECO:0000256" key="2">
    <source>
        <dbReference type="ARBA" id="ARBA00022448"/>
    </source>
</evidence>